<comment type="caution">
    <text evidence="2">The sequence shown here is derived from an EMBL/GenBank/DDBJ whole genome shotgun (WGS) entry which is preliminary data.</text>
</comment>
<evidence type="ECO:0000313" key="3">
    <source>
        <dbReference type="Proteomes" id="UP001328107"/>
    </source>
</evidence>
<name>A0AAN4YXH4_9BILA</name>
<keyword evidence="1" id="KW-1133">Transmembrane helix</keyword>
<keyword evidence="3" id="KW-1185">Reference proteome</keyword>
<evidence type="ECO:0008006" key="4">
    <source>
        <dbReference type="Google" id="ProtNLM"/>
    </source>
</evidence>
<accession>A0AAN4YXH4</accession>
<organism evidence="2 3">
    <name type="scientific">Pristionchus mayeri</name>
    <dbReference type="NCBI Taxonomy" id="1317129"/>
    <lineage>
        <taxon>Eukaryota</taxon>
        <taxon>Metazoa</taxon>
        <taxon>Ecdysozoa</taxon>
        <taxon>Nematoda</taxon>
        <taxon>Chromadorea</taxon>
        <taxon>Rhabditida</taxon>
        <taxon>Rhabditina</taxon>
        <taxon>Diplogasteromorpha</taxon>
        <taxon>Diplogasteroidea</taxon>
        <taxon>Neodiplogasteridae</taxon>
        <taxon>Pristionchus</taxon>
    </lineage>
</organism>
<dbReference type="Proteomes" id="UP001328107">
    <property type="component" value="Unassembled WGS sequence"/>
</dbReference>
<evidence type="ECO:0000313" key="2">
    <source>
        <dbReference type="EMBL" id="GMR30211.1"/>
    </source>
</evidence>
<dbReference type="AlphaFoldDB" id="A0AAN4YXH4"/>
<dbReference type="InterPro" id="IPR019422">
    <property type="entry name" value="7TM_GPCR_serpentine_rcpt_Srh"/>
</dbReference>
<protein>
    <recommendedName>
        <fullName evidence="4">G protein-coupled receptor</fullName>
    </recommendedName>
</protein>
<keyword evidence="1" id="KW-0472">Membrane</keyword>
<sequence length="84" mass="9473">TIYFQIGMPFWIQAVPISIFCCAIIMSWFSPGPLNVLQCIQHTHGVFNSIFLIATTPSYRRAVVRSVFPERKSVTLPVLSTINT</sequence>
<reference evidence="3" key="1">
    <citation type="submission" date="2022-10" db="EMBL/GenBank/DDBJ databases">
        <title>Genome assembly of Pristionchus species.</title>
        <authorList>
            <person name="Yoshida K."/>
            <person name="Sommer R.J."/>
        </authorList>
    </citation>
    <scope>NUCLEOTIDE SEQUENCE [LARGE SCALE GENOMIC DNA]</scope>
    <source>
        <strain evidence="3">RS5460</strain>
    </source>
</reference>
<gene>
    <name evidence="2" type="ORF">PMAYCL1PPCAC_00406</name>
</gene>
<proteinExistence type="predicted"/>
<keyword evidence="1" id="KW-0812">Transmembrane</keyword>
<evidence type="ECO:0000256" key="1">
    <source>
        <dbReference type="SAM" id="Phobius"/>
    </source>
</evidence>
<feature type="transmembrane region" description="Helical" evidence="1">
    <location>
        <begin position="6"/>
        <end position="29"/>
    </location>
</feature>
<dbReference type="EMBL" id="BTRK01000001">
    <property type="protein sequence ID" value="GMR30211.1"/>
    <property type="molecule type" value="Genomic_DNA"/>
</dbReference>
<feature type="non-terminal residue" evidence="2">
    <location>
        <position position="1"/>
    </location>
</feature>
<dbReference type="Pfam" id="PF10318">
    <property type="entry name" value="7TM_GPCR_Srh"/>
    <property type="match status" value="1"/>
</dbReference>